<evidence type="ECO:0000256" key="16">
    <source>
        <dbReference type="NCBIfam" id="TIGR01389"/>
    </source>
</evidence>
<evidence type="ECO:0000256" key="15">
    <source>
        <dbReference type="ARBA" id="ARBA00034617"/>
    </source>
</evidence>
<evidence type="ECO:0000256" key="14">
    <source>
        <dbReference type="ARBA" id="ARBA00023235"/>
    </source>
</evidence>
<dbReference type="InterPro" id="IPR048671">
    <property type="entry name" value="RecQ-1-like_HTH"/>
</dbReference>
<keyword evidence="4" id="KW-0479">Metal-binding</keyword>
<keyword evidence="9" id="KW-0862">Zinc</keyword>
<protein>
    <recommendedName>
        <fullName evidence="16">DNA helicase RecQ</fullName>
        <ecNumber evidence="16">5.6.2.4</ecNumber>
    </recommendedName>
</protein>
<dbReference type="Pfam" id="PF00570">
    <property type="entry name" value="HRDC"/>
    <property type="match status" value="1"/>
</dbReference>
<dbReference type="InterPro" id="IPR011545">
    <property type="entry name" value="DEAD/DEAH_box_helicase_dom"/>
</dbReference>
<dbReference type="SMART" id="SM00490">
    <property type="entry name" value="HELICc"/>
    <property type="match status" value="1"/>
</dbReference>
<dbReference type="InterPro" id="IPR010997">
    <property type="entry name" value="HRDC-like_sf"/>
</dbReference>
<keyword evidence="6" id="KW-0227">DNA damage</keyword>
<dbReference type="SUPFAM" id="SSF46785">
    <property type="entry name" value="Winged helix' DNA-binding domain"/>
    <property type="match status" value="1"/>
</dbReference>
<evidence type="ECO:0000256" key="1">
    <source>
        <dbReference type="ARBA" id="ARBA00001946"/>
    </source>
</evidence>
<evidence type="ECO:0000256" key="3">
    <source>
        <dbReference type="ARBA" id="ARBA00005446"/>
    </source>
</evidence>
<dbReference type="SMART" id="SM00956">
    <property type="entry name" value="RQC"/>
    <property type="match status" value="1"/>
</dbReference>
<dbReference type="Pfam" id="PF09382">
    <property type="entry name" value="RQC"/>
    <property type="match status" value="1"/>
</dbReference>
<evidence type="ECO:0000256" key="8">
    <source>
        <dbReference type="ARBA" id="ARBA00022806"/>
    </source>
</evidence>
<evidence type="ECO:0000256" key="4">
    <source>
        <dbReference type="ARBA" id="ARBA00022723"/>
    </source>
</evidence>
<dbReference type="SUPFAM" id="SSF52540">
    <property type="entry name" value="P-loop containing nucleoside triphosphate hydrolases"/>
    <property type="match status" value="1"/>
</dbReference>
<keyword evidence="12" id="KW-0233">DNA recombination</keyword>
<dbReference type="PROSITE" id="PS51192">
    <property type="entry name" value="HELICASE_ATP_BIND_1"/>
    <property type="match status" value="1"/>
</dbReference>
<dbReference type="NCBIfam" id="TIGR00614">
    <property type="entry name" value="recQ_fam"/>
    <property type="match status" value="1"/>
</dbReference>
<dbReference type="PANTHER" id="PTHR13710">
    <property type="entry name" value="DNA HELICASE RECQ FAMILY MEMBER"/>
    <property type="match status" value="1"/>
</dbReference>
<proteinExistence type="inferred from homology"/>
<dbReference type="InterPro" id="IPR006293">
    <property type="entry name" value="DNA_helicase_ATP-dep_RecQ_bac"/>
</dbReference>
<comment type="similarity">
    <text evidence="3">Belongs to the helicase family. RecQ subfamily.</text>
</comment>
<dbReference type="CDD" id="cd17920">
    <property type="entry name" value="DEXHc_RecQ"/>
    <property type="match status" value="1"/>
</dbReference>
<dbReference type="Gene3D" id="3.40.50.300">
    <property type="entry name" value="P-loop containing nucleotide triphosphate hydrolases"/>
    <property type="match status" value="2"/>
</dbReference>
<organism evidence="20 21">
    <name type="scientific">Agaribacillus aureus</name>
    <dbReference type="NCBI Taxonomy" id="3051825"/>
    <lineage>
        <taxon>Bacteria</taxon>
        <taxon>Pseudomonadati</taxon>
        <taxon>Bacteroidota</taxon>
        <taxon>Cytophagia</taxon>
        <taxon>Cytophagales</taxon>
        <taxon>Splendidivirgaceae</taxon>
        <taxon>Agaribacillus</taxon>
    </lineage>
</organism>
<keyword evidence="14" id="KW-0413">Isomerase</keyword>
<dbReference type="InterPro" id="IPR044876">
    <property type="entry name" value="HRDC_dom_sf"/>
</dbReference>
<dbReference type="InterPro" id="IPR002121">
    <property type="entry name" value="HRDC_dom"/>
</dbReference>
<gene>
    <name evidence="20" type="primary">recQ</name>
    <name evidence="20" type="ORF">QQ020_30360</name>
</gene>
<evidence type="ECO:0000256" key="10">
    <source>
        <dbReference type="ARBA" id="ARBA00022840"/>
    </source>
</evidence>
<dbReference type="InterPro" id="IPR032284">
    <property type="entry name" value="RecQ_Zn-bd"/>
</dbReference>
<feature type="domain" description="HRDC" evidence="17">
    <location>
        <begin position="531"/>
        <end position="611"/>
    </location>
</feature>
<dbReference type="InterPro" id="IPR018982">
    <property type="entry name" value="RQC_domain"/>
</dbReference>
<dbReference type="CDD" id="cd18794">
    <property type="entry name" value="SF2_C_RecQ"/>
    <property type="match status" value="1"/>
</dbReference>
<feature type="domain" description="Helicase C-terminal" evidence="19">
    <location>
        <begin position="218"/>
        <end position="373"/>
    </location>
</feature>
<dbReference type="InterPro" id="IPR001650">
    <property type="entry name" value="Helicase_C-like"/>
</dbReference>
<dbReference type="InterPro" id="IPR014001">
    <property type="entry name" value="Helicase_ATP-bd"/>
</dbReference>
<evidence type="ECO:0000313" key="21">
    <source>
        <dbReference type="Proteomes" id="UP001172083"/>
    </source>
</evidence>
<comment type="cofactor">
    <cofactor evidence="2">
        <name>Zn(2+)</name>
        <dbReference type="ChEBI" id="CHEBI:29105"/>
    </cofactor>
</comment>
<dbReference type="PANTHER" id="PTHR13710:SF105">
    <property type="entry name" value="ATP-DEPENDENT DNA HELICASE Q1"/>
    <property type="match status" value="1"/>
</dbReference>
<keyword evidence="21" id="KW-1185">Reference proteome</keyword>
<keyword evidence="11" id="KW-0238">DNA-binding</keyword>
<dbReference type="PROSITE" id="PS50967">
    <property type="entry name" value="HRDC"/>
    <property type="match status" value="1"/>
</dbReference>
<dbReference type="Gene3D" id="1.10.10.1390">
    <property type="entry name" value="ATP-dependent DNA helicase RecQ"/>
    <property type="match status" value="1"/>
</dbReference>
<dbReference type="GO" id="GO:0003678">
    <property type="term" value="F:DNA helicase activity"/>
    <property type="evidence" value="ECO:0007669"/>
    <property type="project" value="UniProtKB-EC"/>
</dbReference>
<dbReference type="InterPro" id="IPR004589">
    <property type="entry name" value="DNA_helicase_ATP-dep_RecQ"/>
</dbReference>
<dbReference type="SMART" id="SM00487">
    <property type="entry name" value="DEXDc"/>
    <property type="match status" value="1"/>
</dbReference>
<evidence type="ECO:0000259" key="19">
    <source>
        <dbReference type="PROSITE" id="PS51194"/>
    </source>
</evidence>
<evidence type="ECO:0000259" key="18">
    <source>
        <dbReference type="PROSITE" id="PS51192"/>
    </source>
</evidence>
<dbReference type="InterPro" id="IPR027417">
    <property type="entry name" value="P-loop_NTPase"/>
</dbReference>
<dbReference type="Proteomes" id="UP001172083">
    <property type="component" value="Unassembled WGS sequence"/>
</dbReference>
<keyword evidence="8 20" id="KW-0347">Helicase</keyword>
<dbReference type="RefSeq" id="WP_346761749.1">
    <property type="nucleotide sequence ID" value="NZ_JAUJEB010000009.1"/>
</dbReference>
<comment type="caution">
    <text evidence="20">The sequence shown here is derived from an EMBL/GenBank/DDBJ whole genome shotgun (WGS) entry which is preliminary data.</text>
</comment>
<keyword evidence="10" id="KW-0067">ATP-binding</keyword>
<dbReference type="GO" id="GO:0016787">
    <property type="term" value="F:hydrolase activity"/>
    <property type="evidence" value="ECO:0007669"/>
    <property type="project" value="UniProtKB-KW"/>
</dbReference>
<evidence type="ECO:0000256" key="12">
    <source>
        <dbReference type="ARBA" id="ARBA00023172"/>
    </source>
</evidence>
<keyword evidence="5" id="KW-0547">Nucleotide-binding</keyword>
<dbReference type="Pfam" id="PF21220">
    <property type="entry name" value="RecQ-1-like_HTH"/>
    <property type="match status" value="1"/>
</dbReference>
<dbReference type="Gene3D" id="1.10.10.10">
    <property type="entry name" value="Winged helix-like DNA-binding domain superfamily/Winged helix DNA-binding domain"/>
    <property type="match status" value="1"/>
</dbReference>
<keyword evidence="7 20" id="KW-0378">Hydrolase</keyword>
<evidence type="ECO:0000256" key="7">
    <source>
        <dbReference type="ARBA" id="ARBA00022801"/>
    </source>
</evidence>
<dbReference type="Pfam" id="PF16124">
    <property type="entry name" value="RecQ_Zn_bind"/>
    <property type="match status" value="1"/>
</dbReference>
<evidence type="ECO:0000256" key="2">
    <source>
        <dbReference type="ARBA" id="ARBA00001947"/>
    </source>
</evidence>
<dbReference type="InterPro" id="IPR036390">
    <property type="entry name" value="WH_DNA-bd_sf"/>
</dbReference>
<feature type="domain" description="Helicase ATP-binding" evidence="18">
    <location>
        <begin position="29"/>
        <end position="197"/>
    </location>
</feature>
<evidence type="ECO:0000313" key="20">
    <source>
        <dbReference type="EMBL" id="MDN5216410.1"/>
    </source>
</evidence>
<dbReference type="Gene3D" id="1.10.150.80">
    <property type="entry name" value="HRDC domain"/>
    <property type="match status" value="1"/>
</dbReference>
<dbReference type="PROSITE" id="PS51194">
    <property type="entry name" value="HELICASE_CTER"/>
    <property type="match status" value="1"/>
</dbReference>
<comment type="catalytic activity">
    <reaction evidence="15">
        <text>Couples ATP hydrolysis with the unwinding of duplex DNA by translocating in the 3'-5' direction.</text>
        <dbReference type="EC" id="5.6.2.4"/>
    </reaction>
</comment>
<evidence type="ECO:0000256" key="13">
    <source>
        <dbReference type="ARBA" id="ARBA00023204"/>
    </source>
</evidence>
<evidence type="ECO:0000256" key="9">
    <source>
        <dbReference type="ARBA" id="ARBA00022833"/>
    </source>
</evidence>
<name>A0ABT8LI29_9BACT</name>
<dbReference type="Pfam" id="PF00271">
    <property type="entry name" value="Helicase_C"/>
    <property type="match status" value="1"/>
</dbReference>
<evidence type="ECO:0000256" key="6">
    <source>
        <dbReference type="ARBA" id="ARBA00022763"/>
    </source>
</evidence>
<reference evidence="20" key="1">
    <citation type="submission" date="2023-06" db="EMBL/GenBank/DDBJ databases">
        <title>Genomic of Agaribacillus aureum.</title>
        <authorList>
            <person name="Wang G."/>
        </authorList>
    </citation>
    <scope>NUCLEOTIDE SEQUENCE</scope>
    <source>
        <strain evidence="20">BMA12</strain>
    </source>
</reference>
<dbReference type="Pfam" id="PF00270">
    <property type="entry name" value="DEAD"/>
    <property type="match status" value="1"/>
</dbReference>
<dbReference type="NCBIfam" id="TIGR01389">
    <property type="entry name" value="recQ"/>
    <property type="match status" value="1"/>
</dbReference>
<evidence type="ECO:0000256" key="5">
    <source>
        <dbReference type="ARBA" id="ARBA00022741"/>
    </source>
</evidence>
<dbReference type="EMBL" id="JAUJEB010000009">
    <property type="protein sequence ID" value="MDN5216410.1"/>
    <property type="molecule type" value="Genomic_DNA"/>
</dbReference>
<sequence>MEAQLDQLKDKLKDVFGYGQFRGTQEAIIHNLLNGKNTFVIMPTGAGKSLCYQLPAVMMSGTAIVISPLIALMKNQVDQLNALGVNAQFLNSTLTKAEIARVKHDTLAEEVKLLYVAPESLTKEENIDFLRKANISFAAIDEAHCISEWGHDFRPEYRRIKSIIQQLGDLPIIALTATATPKVQIDIQKNLQMEDADVFKSSFNRANLYYEVRPKQNTKKQLIKFIKNHKGKSGIVYCLSRKKVEEIANLLQINDINAAPYHAGLDAPVRMKNQDDFLNEEVDVIVATIAFGMGIDKPDVRFVVHYDTPKSLEGYYQETGRAGRDGLEGECIMFYSYNDIIKLEKFSKDKPVTERENAKILLEEMVSYAESSVCRRKQLLHYFGEEYNESDCKESGKCDACLKPKEKFEGEEYVLKAIQAAQQTGGRFGINHLANVLIGSQNQYVKSYGHDKLAVFGTGKGESDKFWASVIRQSMLNELLEKDIENVGVLKVSEKGISFLENPYGIILSKDNDYSDLGEEEESEREVINSKAYDESLFELLKGLRKKVAKEKNLPPYVIFQDPSLEEMATIYPTTKEELAQINGVGTGKVAKFGKYFLDLINKYVEDNEIETASDVVVKSTVNKSKTKIYIIQQIDRKVELEEIAESKSITMDELIDEIEHICYSGTKLNLDYYIDQTMDHERQQDICDYFMNAETDNIKVAMQELEDEDYAEEELRIMRIKFLSEFAN</sequence>
<dbReference type="SMART" id="SM00341">
    <property type="entry name" value="HRDC"/>
    <property type="match status" value="1"/>
</dbReference>
<dbReference type="EC" id="5.6.2.4" evidence="16"/>
<dbReference type="InterPro" id="IPR036388">
    <property type="entry name" value="WH-like_DNA-bd_sf"/>
</dbReference>
<comment type="cofactor">
    <cofactor evidence="1">
        <name>Mg(2+)</name>
        <dbReference type="ChEBI" id="CHEBI:18420"/>
    </cofactor>
</comment>
<keyword evidence="13" id="KW-0234">DNA repair</keyword>
<dbReference type="SUPFAM" id="SSF47819">
    <property type="entry name" value="HRDC-like"/>
    <property type="match status" value="1"/>
</dbReference>
<accession>A0ABT8LI29</accession>
<evidence type="ECO:0000259" key="17">
    <source>
        <dbReference type="PROSITE" id="PS50967"/>
    </source>
</evidence>
<evidence type="ECO:0000256" key="11">
    <source>
        <dbReference type="ARBA" id="ARBA00023125"/>
    </source>
</evidence>